<proteinExistence type="predicted"/>
<evidence type="ECO:0000313" key="1">
    <source>
        <dbReference type="EMBL" id="MFD1363365.1"/>
    </source>
</evidence>
<dbReference type="Proteomes" id="UP001597178">
    <property type="component" value="Unassembled WGS sequence"/>
</dbReference>
<dbReference type="EMBL" id="JBHTNH010000056">
    <property type="protein sequence ID" value="MFD1363365.1"/>
    <property type="molecule type" value="Genomic_DNA"/>
</dbReference>
<protein>
    <submittedName>
        <fullName evidence="1">Uncharacterized protein</fullName>
    </submittedName>
</protein>
<comment type="caution">
    <text evidence="1">The sequence shown here is derived from an EMBL/GenBank/DDBJ whole genome shotgun (WGS) entry which is preliminary data.</text>
</comment>
<name>A0ABW3ZZB7_9BACI</name>
<dbReference type="InterPro" id="IPR036895">
    <property type="entry name" value="Uracil-DNA_glycosylase-like_sf"/>
</dbReference>
<gene>
    <name evidence="1" type="ORF">ACFQ4A_17290</name>
</gene>
<evidence type="ECO:0000313" key="2">
    <source>
        <dbReference type="Proteomes" id="UP001597178"/>
    </source>
</evidence>
<keyword evidence="2" id="KW-1185">Reference proteome</keyword>
<dbReference type="SUPFAM" id="SSF52141">
    <property type="entry name" value="Uracil-DNA glycosylase-like"/>
    <property type="match status" value="1"/>
</dbReference>
<dbReference type="RefSeq" id="WP_382402616.1">
    <property type="nucleotide sequence ID" value="NZ_JBHTNH010000056.1"/>
</dbReference>
<sequence length="60" mass="6595">MSDFCPVVWPEEPTPKHLKSCGECGLIEHGTRMIWGEGNPDAPIMVVPHVTDTNPPYYGG</sequence>
<reference evidence="2" key="1">
    <citation type="journal article" date="2019" name="Int. J. Syst. Evol. Microbiol.">
        <title>The Global Catalogue of Microorganisms (GCM) 10K type strain sequencing project: providing services to taxonomists for standard genome sequencing and annotation.</title>
        <authorList>
            <consortium name="The Broad Institute Genomics Platform"/>
            <consortium name="The Broad Institute Genome Sequencing Center for Infectious Disease"/>
            <person name="Wu L."/>
            <person name="Ma J."/>
        </authorList>
    </citation>
    <scope>NUCLEOTIDE SEQUENCE [LARGE SCALE GENOMIC DNA]</scope>
    <source>
        <strain evidence="2">CCUG 54822</strain>
    </source>
</reference>
<organism evidence="1 2">
    <name type="scientific">Lentibacillus salinarum</name>
    <dbReference type="NCBI Taxonomy" id="446820"/>
    <lineage>
        <taxon>Bacteria</taxon>
        <taxon>Bacillati</taxon>
        <taxon>Bacillota</taxon>
        <taxon>Bacilli</taxon>
        <taxon>Bacillales</taxon>
        <taxon>Bacillaceae</taxon>
        <taxon>Lentibacillus</taxon>
    </lineage>
</organism>
<accession>A0ABW3ZZB7</accession>